<comment type="caution">
    <text evidence="8">The sequence shown here is derived from an EMBL/GenBank/DDBJ whole genome shotgun (WGS) entry which is preliminary data.</text>
</comment>
<dbReference type="PROSITE" id="PS50984">
    <property type="entry name" value="TRUD"/>
    <property type="match status" value="1"/>
</dbReference>
<feature type="signal peptide" evidence="6">
    <location>
        <begin position="1"/>
        <end position="24"/>
    </location>
</feature>
<dbReference type="GO" id="GO:0001522">
    <property type="term" value="P:pseudouridine synthesis"/>
    <property type="evidence" value="ECO:0007669"/>
    <property type="project" value="InterPro"/>
</dbReference>
<dbReference type="PANTHER" id="PTHR13326:SF31">
    <property type="entry name" value="PSEUDOURIDYLATE SYNTHASE 7 HOMOLOG"/>
    <property type="match status" value="1"/>
</dbReference>
<accession>A0A4S2JRW5</accession>
<reference evidence="8 9" key="1">
    <citation type="journal article" date="2019" name="Philos. Trans. R. Soc. Lond., B, Biol. Sci.">
        <title>Ant behaviour and brain gene expression of defending hosts depend on the ecological success of the intruding social parasite.</title>
        <authorList>
            <person name="Kaur R."/>
            <person name="Stoldt M."/>
            <person name="Jongepier E."/>
            <person name="Feldmeyer B."/>
            <person name="Menzel F."/>
            <person name="Bornberg-Bauer E."/>
            <person name="Foitzik S."/>
        </authorList>
    </citation>
    <scope>NUCLEOTIDE SEQUENCE [LARGE SCALE GENOMIC DNA]</scope>
    <source>
        <tissue evidence="8">Whole body</tissue>
    </source>
</reference>
<feature type="region of interest" description="Disordered" evidence="5">
    <location>
        <begin position="59"/>
        <end position="127"/>
    </location>
</feature>
<feature type="chain" id="PRO_5020936510" evidence="6">
    <location>
        <begin position="25"/>
        <end position="792"/>
    </location>
</feature>
<evidence type="ECO:0000256" key="4">
    <source>
        <dbReference type="ARBA" id="ARBA00036943"/>
    </source>
</evidence>
<feature type="compositionally biased region" description="Polar residues" evidence="5">
    <location>
        <begin position="737"/>
        <end position="746"/>
    </location>
</feature>
<evidence type="ECO:0000256" key="2">
    <source>
        <dbReference type="ARBA" id="ARBA00022694"/>
    </source>
</evidence>
<dbReference type="EMBL" id="QBLH01003534">
    <property type="protein sequence ID" value="TGZ37549.1"/>
    <property type="molecule type" value="Genomic_DNA"/>
</dbReference>
<keyword evidence="3" id="KW-0413">Isomerase</keyword>
<dbReference type="InterPro" id="IPR020103">
    <property type="entry name" value="PsdUridine_synth_cat_dom_sf"/>
</dbReference>
<protein>
    <submittedName>
        <fullName evidence="8">Pseudouridylate synthase 7-like protein</fullName>
    </submittedName>
</protein>
<dbReference type="Gene3D" id="3.30.2350.20">
    <property type="entry name" value="TruD, catalytic domain"/>
    <property type="match status" value="2"/>
</dbReference>
<evidence type="ECO:0000259" key="7">
    <source>
        <dbReference type="PROSITE" id="PS50984"/>
    </source>
</evidence>
<evidence type="ECO:0000256" key="1">
    <source>
        <dbReference type="ARBA" id="ARBA00007953"/>
    </source>
</evidence>
<dbReference type="InterPro" id="IPR011760">
    <property type="entry name" value="PsdUridine_synth_TruD_insert"/>
</dbReference>
<evidence type="ECO:0000256" key="6">
    <source>
        <dbReference type="SAM" id="SignalP"/>
    </source>
</evidence>
<dbReference type="InterPro" id="IPR042214">
    <property type="entry name" value="TruD_catalytic"/>
</dbReference>
<evidence type="ECO:0000256" key="5">
    <source>
        <dbReference type="SAM" id="MobiDB-lite"/>
    </source>
</evidence>
<dbReference type="GO" id="GO:0005634">
    <property type="term" value="C:nucleus"/>
    <property type="evidence" value="ECO:0007669"/>
    <property type="project" value="TreeGrafter"/>
</dbReference>
<feature type="region of interest" description="Disordered" evidence="5">
    <location>
        <begin position="542"/>
        <end position="583"/>
    </location>
</feature>
<dbReference type="PANTHER" id="PTHR13326">
    <property type="entry name" value="TRNA PSEUDOURIDINE SYNTHASE D"/>
    <property type="match status" value="1"/>
</dbReference>
<comment type="similarity">
    <text evidence="1">Belongs to the pseudouridine synthase TruD family.</text>
</comment>
<evidence type="ECO:0000256" key="3">
    <source>
        <dbReference type="ARBA" id="ARBA00023235"/>
    </source>
</evidence>
<feature type="compositionally biased region" description="Low complexity" evidence="5">
    <location>
        <begin position="59"/>
        <end position="77"/>
    </location>
</feature>
<dbReference type="GO" id="GO:0008033">
    <property type="term" value="P:tRNA processing"/>
    <property type="evidence" value="ECO:0007669"/>
    <property type="project" value="UniProtKB-KW"/>
</dbReference>
<feature type="compositionally biased region" description="Basic and acidic residues" evidence="5">
    <location>
        <begin position="551"/>
        <end position="562"/>
    </location>
</feature>
<sequence length="792" mass="89239">MLTSSSVSGILAGWLALFLHQFTAVPEDGTDTTADTWLCYEHPTADDRRRVILRLSRSPNAMPTDNAAPAAAGAVKNDGNRRAARAGWTRQRGGCQNKSGGRGFKRAFDRSPRENAKRSKPDVGSRLKESDIGITEYIGKQHPGFFAIIKERYTDFHVNEIGLDGQVAKLTSQDVPRDPCDDESIEDLKTSVSPAIWEQLRGLGEENPSSVEIDVTGVDKVARRTIHTIAKKLADVVSQTVDRDDKKFITIVPVSNKGDQTVYKMRRDRRIDWSRCGGDYCHFLLHKVNMDTIGVVNQLAANLRLQPNNLCYAGTKDRRAWTTQWMSLKKVDPRNILRASKSIRGAYVGNFKYAKDSLKLGMLRGNRFRIALRSACETDEKIERAMTSLCDNGFINYYGLQRFGSVSAIPTHEIGKCLLQGKWDEAIELILKPRPEQDKELAEARQIYAKTKDARAAYAKLKRIDTIEARLLKGLQVSGDKNPLGVLDSVPRNIRLMYIHAYQSFAWNHVVSRRMKQFGTDVVVGDLVYDKQNCKEIISDETTDYPLNDSDDTRDKTDISIEEKEDIDSTSNEASKENSEQNFPAVKILTEEDLSNYTLADVVMPQPGWKVTYPPYAKAWFDEFLAKDGLTTDLKQNNKKYSLSGAYRNILEIPTNLSWKIVHYENKHDDLILSDIDEMRKSTSPQDKPNGKNKALIIEMCLKSSSYATMALREILKHDTSAETQAALSAAHDAKNTESNATTVDESGSGDLVEIEEDNTDESHVKCHEERSDVERDETMKRNDMENISETW</sequence>
<proteinExistence type="inferred from homology"/>
<dbReference type="Pfam" id="PF01142">
    <property type="entry name" value="TruD"/>
    <property type="match status" value="1"/>
</dbReference>
<dbReference type="SUPFAM" id="SSF55120">
    <property type="entry name" value="Pseudouridine synthase"/>
    <property type="match status" value="1"/>
</dbReference>
<dbReference type="CDD" id="cd02576">
    <property type="entry name" value="PseudoU_synth_ScPUS7"/>
    <property type="match status" value="1"/>
</dbReference>
<dbReference type="AlphaFoldDB" id="A0A4S2JRW5"/>
<dbReference type="InterPro" id="IPR001656">
    <property type="entry name" value="PsdUridine_synth_TruD"/>
</dbReference>
<comment type="catalytic activity">
    <reaction evidence="4">
        <text>a uridine in tRNA = a pseudouridine in tRNA</text>
        <dbReference type="Rhea" id="RHEA:54572"/>
        <dbReference type="Rhea" id="RHEA-COMP:13339"/>
        <dbReference type="Rhea" id="RHEA-COMP:13934"/>
        <dbReference type="ChEBI" id="CHEBI:65314"/>
        <dbReference type="ChEBI" id="CHEBI:65315"/>
    </reaction>
</comment>
<evidence type="ECO:0000313" key="9">
    <source>
        <dbReference type="Proteomes" id="UP000310200"/>
    </source>
</evidence>
<name>A0A4S2JRW5_9HYME</name>
<feature type="domain" description="TRUD" evidence="7">
    <location>
        <begin position="393"/>
        <end position="653"/>
    </location>
</feature>
<feature type="compositionally biased region" description="Basic and acidic residues" evidence="5">
    <location>
        <begin position="761"/>
        <end position="785"/>
    </location>
</feature>
<dbReference type="STRING" id="300112.A0A4S2JRW5"/>
<keyword evidence="2" id="KW-0819">tRNA processing</keyword>
<feature type="compositionally biased region" description="Basic and acidic residues" evidence="5">
    <location>
        <begin position="106"/>
        <end position="127"/>
    </location>
</feature>
<dbReference type="GO" id="GO:0003723">
    <property type="term" value="F:RNA binding"/>
    <property type="evidence" value="ECO:0007669"/>
    <property type="project" value="InterPro"/>
</dbReference>
<keyword evidence="9" id="KW-1185">Reference proteome</keyword>
<dbReference type="Proteomes" id="UP000310200">
    <property type="component" value="Unassembled WGS sequence"/>
</dbReference>
<dbReference type="NCBIfam" id="TIGR00094">
    <property type="entry name" value="tRNA_TruD_broad"/>
    <property type="match status" value="1"/>
</dbReference>
<organism evidence="8 9">
    <name type="scientific">Temnothorax longispinosus</name>
    <dbReference type="NCBI Taxonomy" id="300112"/>
    <lineage>
        <taxon>Eukaryota</taxon>
        <taxon>Metazoa</taxon>
        <taxon>Ecdysozoa</taxon>
        <taxon>Arthropoda</taxon>
        <taxon>Hexapoda</taxon>
        <taxon>Insecta</taxon>
        <taxon>Pterygota</taxon>
        <taxon>Neoptera</taxon>
        <taxon>Endopterygota</taxon>
        <taxon>Hymenoptera</taxon>
        <taxon>Apocrita</taxon>
        <taxon>Aculeata</taxon>
        <taxon>Formicoidea</taxon>
        <taxon>Formicidae</taxon>
        <taxon>Myrmicinae</taxon>
        <taxon>Temnothorax</taxon>
    </lineage>
</organism>
<gene>
    <name evidence="8" type="ORF">DBV15_03863</name>
</gene>
<dbReference type="GO" id="GO:0009982">
    <property type="term" value="F:pseudouridine synthase activity"/>
    <property type="evidence" value="ECO:0007669"/>
    <property type="project" value="InterPro"/>
</dbReference>
<keyword evidence="6" id="KW-0732">Signal</keyword>
<feature type="region of interest" description="Disordered" evidence="5">
    <location>
        <begin position="727"/>
        <end position="792"/>
    </location>
</feature>
<evidence type="ECO:0000313" key="8">
    <source>
        <dbReference type="EMBL" id="TGZ37549.1"/>
    </source>
</evidence>